<accession>L2FPU4</accession>
<proteinExistence type="predicted"/>
<dbReference type="AlphaFoldDB" id="L2FPU4"/>
<name>L2FPU4_COLFN</name>
<evidence type="ECO:0000313" key="2">
    <source>
        <dbReference type="EMBL" id="ELA28205.1"/>
    </source>
</evidence>
<dbReference type="HOGENOM" id="CLU_2621902_0_0_1"/>
<sequence length="78" mass="8950">MHSNSQNQNEPQLPQEDHISIMKRTKTSKINTTRRPESKGKELEDRMSRYFGSDLPWTHVDAMSSSKATSSQENGKKD</sequence>
<dbReference type="EMBL" id="KB020940">
    <property type="protein sequence ID" value="ELA28205.1"/>
    <property type="molecule type" value="Genomic_DNA"/>
</dbReference>
<evidence type="ECO:0000256" key="1">
    <source>
        <dbReference type="SAM" id="MobiDB-lite"/>
    </source>
</evidence>
<feature type="compositionally biased region" description="Polar residues" evidence="1">
    <location>
        <begin position="1"/>
        <end position="12"/>
    </location>
</feature>
<feature type="region of interest" description="Disordered" evidence="1">
    <location>
        <begin position="1"/>
        <end position="47"/>
    </location>
</feature>
<gene>
    <name evidence="2" type="ORF">CGGC5_11120</name>
</gene>
<feature type="compositionally biased region" description="Basic and acidic residues" evidence="1">
    <location>
        <begin position="34"/>
        <end position="47"/>
    </location>
</feature>
<protein>
    <submittedName>
        <fullName evidence="2">Uncharacterized protein</fullName>
    </submittedName>
</protein>
<reference evidence="2" key="1">
    <citation type="submission" date="2012-08" db="EMBL/GenBank/DDBJ databases">
        <title>Genome analysis of Colletotrichum orbiculare and Colletotrichum fructicola.</title>
        <authorList>
            <person name="Gan P.H.P."/>
            <person name="Ikeda K."/>
            <person name="Irieda H."/>
            <person name="Narusaka M."/>
            <person name="O'Connell R.J."/>
            <person name="Narusaka Y."/>
            <person name="Takano Y."/>
            <person name="Kubo Y."/>
            <person name="Shirasu K."/>
        </authorList>
    </citation>
    <scope>NUCLEOTIDE SEQUENCE</scope>
    <source>
        <strain evidence="2">Nara gc5</strain>
    </source>
</reference>
<organism evidence="2">
    <name type="scientific">Colletotrichum fructicola (strain Nara gc5)</name>
    <name type="common">Anthracnose fungus</name>
    <name type="synonym">Colletotrichum gloeosporioides (strain Nara gc5)</name>
    <dbReference type="NCBI Taxonomy" id="1213859"/>
    <lineage>
        <taxon>Eukaryota</taxon>
        <taxon>Fungi</taxon>
        <taxon>Dikarya</taxon>
        <taxon>Ascomycota</taxon>
        <taxon>Pezizomycotina</taxon>
        <taxon>Sordariomycetes</taxon>
        <taxon>Hypocreomycetidae</taxon>
        <taxon>Glomerellales</taxon>
        <taxon>Glomerellaceae</taxon>
        <taxon>Colletotrichum</taxon>
        <taxon>Colletotrichum gloeosporioides species complex</taxon>
    </lineage>
</organism>